<feature type="signal peptide" evidence="1">
    <location>
        <begin position="1"/>
        <end position="18"/>
    </location>
</feature>
<evidence type="ECO:0000256" key="1">
    <source>
        <dbReference type="SAM" id="SignalP"/>
    </source>
</evidence>
<evidence type="ECO:0000313" key="2">
    <source>
        <dbReference type="EMBL" id="UWN57248.1"/>
    </source>
</evidence>
<feature type="chain" id="PRO_5046211141" description="SMP-30/Gluconolactonase/LRE-like region domain-containing protein" evidence="1">
    <location>
        <begin position="19"/>
        <end position="292"/>
    </location>
</feature>
<organism evidence="2 3">
    <name type="scientific">Alistipes ihumii AP11</name>
    <dbReference type="NCBI Taxonomy" id="1211813"/>
    <lineage>
        <taxon>Bacteria</taxon>
        <taxon>Pseudomonadati</taxon>
        <taxon>Bacteroidota</taxon>
        <taxon>Bacteroidia</taxon>
        <taxon>Bacteroidales</taxon>
        <taxon>Rikenellaceae</taxon>
        <taxon>Alistipes</taxon>
    </lineage>
</organism>
<dbReference type="Proteomes" id="UP001059295">
    <property type="component" value="Chromosome"/>
</dbReference>
<dbReference type="RefSeq" id="WP_019245375.1">
    <property type="nucleotide sequence ID" value="NZ_CAPH01000007.1"/>
</dbReference>
<dbReference type="PROSITE" id="PS51257">
    <property type="entry name" value="PROKAR_LIPOPROTEIN"/>
    <property type="match status" value="1"/>
</dbReference>
<dbReference type="Gene3D" id="2.120.10.30">
    <property type="entry name" value="TolB, C-terminal domain"/>
    <property type="match status" value="1"/>
</dbReference>
<keyword evidence="3" id="KW-1185">Reference proteome</keyword>
<keyword evidence="1" id="KW-0732">Signal</keyword>
<dbReference type="InterPro" id="IPR011042">
    <property type="entry name" value="6-blade_b-propeller_TolB-like"/>
</dbReference>
<protein>
    <recommendedName>
        <fullName evidence="4">SMP-30/Gluconolactonase/LRE-like region domain-containing protein</fullName>
    </recommendedName>
</protein>
<evidence type="ECO:0008006" key="4">
    <source>
        <dbReference type="Google" id="ProtNLM"/>
    </source>
</evidence>
<dbReference type="EMBL" id="CP102294">
    <property type="protein sequence ID" value="UWN57248.1"/>
    <property type="molecule type" value="Genomic_DNA"/>
</dbReference>
<reference evidence="2" key="1">
    <citation type="journal article" date="2022" name="Cell">
        <title>Design, construction, and in vivo augmentation of a complex gut microbiome.</title>
        <authorList>
            <person name="Cheng A.G."/>
            <person name="Ho P.Y."/>
            <person name="Aranda-Diaz A."/>
            <person name="Jain S."/>
            <person name="Yu F.B."/>
            <person name="Meng X."/>
            <person name="Wang M."/>
            <person name="Iakiviak M."/>
            <person name="Nagashima K."/>
            <person name="Zhao A."/>
            <person name="Murugkar P."/>
            <person name="Patil A."/>
            <person name="Atabakhsh K."/>
            <person name="Weakley A."/>
            <person name="Yan J."/>
            <person name="Brumbaugh A.R."/>
            <person name="Higginbottom S."/>
            <person name="Dimas A."/>
            <person name="Shiver A.L."/>
            <person name="Deutschbauer A."/>
            <person name="Neff N."/>
            <person name="Sonnenburg J.L."/>
            <person name="Huang K.C."/>
            <person name="Fischbach M.A."/>
        </authorList>
    </citation>
    <scope>NUCLEOTIDE SEQUENCE</scope>
    <source>
        <strain evidence="2">AP11</strain>
    </source>
</reference>
<sequence>MKKSFLFAILAWALTGCAERQADSAPAVLTDRIRFAEAVFPSDGKLLVGSFGSSELDPLNTEGKGYVLEFTDTVSRVLIPSDGNLSAPKGMLVKDSCLLIADVGKLAVYDLRDTAAAPQIVRFPDGELYVNDMALHGNTLYVTVTNTGSIYSLDVTRPYAIDTASLKPYVTIPGANGIAIRGDTMYVASYPPDGVTTPDNAIYCIENISAPVATKLFGRPGQYDGLALSADGSRLYFTNWVDSEVGYYDFADKQVHLLDPGVAIGGPARLSLDGDRLYVPDLPGSRVVILPL</sequence>
<dbReference type="SUPFAM" id="SSF63825">
    <property type="entry name" value="YWTD domain"/>
    <property type="match status" value="1"/>
</dbReference>
<evidence type="ECO:0000313" key="3">
    <source>
        <dbReference type="Proteomes" id="UP001059295"/>
    </source>
</evidence>
<name>A0ABY5UZK4_9BACT</name>
<proteinExistence type="predicted"/>
<gene>
    <name evidence="2" type="ORF">NQ491_00265</name>
</gene>
<dbReference type="GeneID" id="82890121"/>
<accession>A0ABY5UZK4</accession>